<evidence type="ECO:0000313" key="2">
    <source>
        <dbReference type="EMBL" id="KND04439.1"/>
    </source>
</evidence>
<feature type="compositionally biased region" description="Basic and acidic residues" evidence="1">
    <location>
        <begin position="28"/>
        <end position="37"/>
    </location>
</feature>
<gene>
    <name evidence="2" type="ORF">SPPG_00168</name>
</gene>
<dbReference type="Proteomes" id="UP000053201">
    <property type="component" value="Unassembled WGS sequence"/>
</dbReference>
<accession>A0A0L0HU86</accession>
<dbReference type="GeneID" id="27683914"/>
<dbReference type="InParanoid" id="A0A0L0HU86"/>
<organism evidence="2 3">
    <name type="scientific">Spizellomyces punctatus (strain DAOM BR117)</name>
    <dbReference type="NCBI Taxonomy" id="645134"/>
    <lineage>
        <taxon>Eukaryota</taxon>
        <taxon>Fungi</taxon>
        <taxon>Fungi incertae sedis</taxon>
        <taxon>Chytridiomycota</taxon>
        <taxon>Chytridiomycota incertae sedis</taxon>
        <taxon>Chytridiomycetes</taxon>
        <taxon>Spizellomycetales</taxon>
        <taxon>Spizellomycetaceae</taxon>
        <taxon>Spizellomyces</taxon>
    </lineage>
</organism>
<feature type="region of interest" description="Disordered" evidence="1">
    <location>
        <begin position="1"/>
        <end position="37"/>
    </location>
</feature>
<evidence type="ECO:0000256" key="1">
    <source>
        <dbReference type="SAM" id="MobiDB-lite"/>
    </source>
</evidence>
<dbReference type="AlphaFoldDB" id="A0A0L0HU86"/>
<evidence type="ECO:0000313" key="3">
    <source>
        <dbReference type="Proteomes" id="UP000053201"/>
    </source>
</evidence>
<name>A0A0L0HU86_SPIPD</name>
<feature type="compositionally biased region" description="Basic and acidic residues" evidence="1">
    <location>
        <begin position="71"/>
        <end position="108"/>
    </location>
</feature>
<proteinExistence type="predicted"/>
<dbReference type="EMBL" id="KQ257450">
    <property type="protein sequence ID" value="KND04439.1"/>
    <property type="molecule type" value="Genomic_DNA"/>
</dbReference>
<sequence length="139" mass="16177">MSQVYHQVAKADQDDQDYTDSPNKHQPPVRDLDEHLLRGPDIQKKWAKAEMNMQPDLKSIFRGDLQPGERQLPKSDRKGDRDHLLNEEDRAENMRKEAAKIQQKGDPEQARQAWKKADAFAKKVEEDEVLLLCDVIFNE</sequence>
<dbReference type="VEuPathDB" id="FungiDB:SPPG_00168"/>
<keyword evidence="3" id="KW-1185">Reference proteome</keyword>
<protein>
    <submittedName>
        <fullName evidence="2">Uncharacterized protein</fullName>
    </submittedName>
</protein>
<reference evidence="2 3" key="1">
    <citation type="submission" date="2009-08" db="EMBL/GenBank/DDBJ databases">
        <title>The Genome Sequence of Spizellomyces punctatus strain DAOM BR117.</title>
        <authorList>
            <consortium name="The Broad Institute Genome Sequencing Platform"/>
            <person name="Russ C."/>
            <person name="Cuomo C."/>
            <person name="Shea T."/>
            <person name="Young S.K."/>
            <person name="Zeng Q."/>
            <person name="Koehrsen M."/>
            <person name="Haas B."/>
            <person name="Borodovsky M."/>
            <person name="Guigo R."/>
            <person name="Alvarado L."/>
            <person name="Berlin A."/>
            <person name="Bochicchio J."/>
            <person name="Borenstein D."/>
            <person name="Chapman S."/>
            <person name="Chen Z."/>
            <person name="Engels R."/>
            <person name="Freedman E."/>
            <person name="Gellesch M."/>
            <person name="Goldberg J."/>
            <person name="Griggs A."/>
            <person name="Gujja S."/>
            <person name="Heiman D."/>
            <person name="Hepburn T."/>
            <person name="Howarth C."/>
            <person name="Jen D."/>
            <person name="Larson L."/>
            <person name="Lewis B."/>
            <person name="Mehta T."/>
            <person name="Park D."/>
            <person name="Pearson M."/>
            <person name="Roberts A."/>
            <person name="Saif S."/>
            <person name="Shenoy N."/>
            <person name="Sisk P."/>
            <person name="Stolte C."/>
            <person name="Sykes S."/>
            <person name="Thomson T."/>
            <person name="Walk T."/>
            <person name="White J."/>
            <person name="Yandava C."/>
            <person name="Burger G."/>
            <person name="Gray M.W."/>
            <person name="Holland P.W.H."/>
            <person name="King N."/>
            <person name="Lang F.B.F."/>
            <person name="Roger A.J."/>
            <person name="Ruiz-Trillo I."/>
            <person name="Lander E."/>
            <person name="Nusbaum C."/>
        </authorList>
    </citation>
    <scope>NUCLEOTIDE SEQUENCE [LARGE SCALE GENOMIC DNA]</scope>
    <source>
        <strain evidence="2 3">DAOM BR117</strain>
    </source>
</reference>
<feature type="region of interest" description="Disordered" evidence="1">
    <location>
        <begin position="61"/>
        <end position="108"/>
    </location>
</feature>
<dbReference type="OrthoDB" id="10339536at2759"/>
<dbReference type="RefSeq" id="XP_016612478.1">
    <property type="nucleotide sequence ID" value="XM_016748501.1"/>
</dbReference>